<dbReference type="Gene3D" id="1.20.140.40">
    <property type="entry name" value="Invertase/pectin methylesterase inhibitor family protein"/>
    <property type="match status" value="1"/>
</dbReference>
<dbReference type="Gramene" id="OIW07817">
    <property type="protein sequence ID" value="OIW07817"/>
    <property type="gene ID" value="TanjilG_06156"/>
</dbReference>
<organism evidence="3 4">
    <name type="scientific">Lupinus angustifolius</name>
    <name type="common">Narrow-leaved blue lupine</name>
    <dbReference type="NCBI Taxonomy" id="3871"/>
    <lineage>
        <taxon>Eukaryota</taxon>
        <taxon>Viridiplantae</taxon>
        <taxon>Streptophyta</taxon>
        <taxon>Embryophyta</taxon>
        <taxon>Tracheophyta</taxon>
        <taxon>Spermatophyta</taxon>
        <taxon>Magnoliopsida</taxon>
        <taxon>eudicotyledons</taxon>
        <taxon>Gunneridae</taxon>
        <taxon>Pentapetalae</taxon>
        <taxon>rosids</taxon>
        <taxon>fabids</taxon>
        <taxon>Fabales</taxon>
        <taxon>Fabaceae</taxon>
        <taxon>Papilionoideae</taxon>
        <taxon>50 kb inversion clade</taxon>
        <taxon>genistoids sensu lato</taxon>
        <taxon>core genistoids</taxon>
        <taxon>Genisteae</taxon>
        <taxon>Lupinus</taxon>
    </lineage>
</organism>
<protein>
    <recommendedName>
        <fullName evidence="2">Pectinesterase inhibitor domain-containing protein</fullName>
    </recommendedName>
</protein>
<name>A0A1J7HZC8_LUPAN</name>
<dbReference type="SMART" id="SM00856">
    <property type="entry name" value="PMEI"/>
    <property type="match status" value="1"/>
</dbReference>
<evidence type="ECO:0000256" key="1">
    <source>
        <dbReference type="SAM" id="SignalP"/>
    </source>
</evidence>
<accession>A0A1J7HZC8</accession>
<feature type="domain" description="Pectinesterase inhibitor" evidence="2">
    <location>
        <begin position="23"/>
        <end position="165"/>
    </location>
</feature>
<keyword evidence="4" id="KW-1185">Reference proteome</keyword>
<dbReference type="EMBL" id="CM007367">
    <property type="protein sequence ID" value="OIW07817.1"/>
    <property type="molecule type" value="Genomic_DNA"/>
</dbReference>
<dbReference type="PANTHER" id="PTHR31890">
    <property type="entry name" value="PLANT INVERTASE/PECTIN METHYLESTERASE INHIBITOR SUPERFAMILY PROTEIN"/>
    <property type="match status" value="1"/>
</dbReference>
<dbReference type="Proteomes" id="UP000188354">
    <property type="component" value="Chromosome LG07"/>
</dbReference>
<dbReference type="InterPro" id="IPR006501">
    <property type="entry name" value="Pectinesterase_inhib_dom"/>
</dbReference>
<gene>
    <name evidence="3" type="ORF">TanjilG_06156</name>
</gene>
<dbReference type="InterPro" id="IPR034088">
    <property type="entry name" value="Pla_a_1-like"/>
</dbReference>
<sequence>MNPSLFFTLSLILTSYAIILPASGANLFDELCKKVNDNGRCLQILKADPKLVTAKNYGELSKYILQFALKKSIEGQNFLKGVMKTNPSSAAIKECATFDYDGVVGSFRSALGELKEDSMTASYDAKVSGDGPTTCDRALAAEKISNPAISALNKDIFLLSNLASFATDMLP</sequence>
<proteinExistence type="predicted"/>
<dbReference type="OrthoDB" id="1094634at2759"/>
<dbReference type="PANTHER" id="PTHR31890:SF9">
    <property type="entry name" value="PLANT INVERTASE_PECTIN METHYLESTERASE INHIBITOR SUPERFAMILY PROTEIN"/>
    <property type="match status" value="1"/>
</dbReference>
<dbReference type="AlphaFoldDB" id="A0A1J7HZC8"/>
<dbReference type="OMA" id="PDGCNRA"/>
<dbReference type="Pfam" id="PF04043">
    <property type="entry name" value="PMEI"/>
    <property type="match status" value="1"/>
</dbReference>
<feature type="chain" id="PRO_5013176423" description="Pectinesterase inhibitor domain-containing protein" evidence="1">
    <location>
        <begin position="25"/>
        <end position="171"/>
    </location>
</feature>
<dbReference type="SUPFAM" id="SSF101148">
    <property type="entry name" value="Plant invertase/pectin methylesterase inhibitor"/>
    <property type="match status" value="1"/>
</dbReference>
<evidence type="ECO:0000313" key="4">
    <source>
        <dbReference type="Proteomes" id="UP000188354"/>
    </source>
</evidence>
<dbReference type="STRING" id="3871.A0A1J7HZC8"/>
<keyword evidence="1" id="KW-0732">Signal</keyword>
<dbReference type="CDD" id="cd15795">
    <property type="entry name" value="PMEI-Pla_a_1_like"/>
    <property type="match status" value="1"/>
</dbReference>
<evidence type="ECO:0000259" key="2">
    <source>
        <dbReference type="SMART" id="SM00856"/>
    </source>
</evidence>
<dbReference type="GO" id="GO:0004857">
    <property type="term" value="F:enzyme inhibitor activity"/>
    <property type="evidence" value="ECO:0007669"/>
    <property type="project" value="InterPro"/>
</dbReference>
<reference evidence="3 4" key="1">
    <citation type="journal article" date="2017" name="Plant Biotechnol. J.">
        <title>A comprehensive draft genome sequence for lupin (Lupinus angustifolius), an emerging health food: insights into plant-microbe interactions and legume evolution.</title>
        <authorList>
            <person name="Hane J.K."/>
            <person name="Ming Y."/>
            <person name="Kamphuis L.G."/>
            <person name="Nelson M.N."/>
            <person name="Garg G."/>
            <person name="Atkins C.A."/>
            <person name="Bayer P.E."/>
            <person name="Bravo A."/>
            <person name="Bringans S."/>
            <person name="Cannon S."/>
            <person name="Edwards D."/>
            <person name="Foley R."/>
            <person name="Gao L.L."/>
            <person name="Harrison M.J."/>
            <person name="Huang W."/>
            <person name="Hurgobin B."/>
            <person name="Li S."/>
            <person name="Liu C.W."/>
            <person name="McGrath A."/>
            <person name="Morahan G."/>
            <person name="Murray J."/>
            <person name="Weller J."/>
            <person name="Jian J."/>
            <person name="Singh K.B."/>
        </authorList>
    </citation>
    <scope>NUCLEOTIDE SEQUENCE [LARGE SCALE GENOMIC DNA]</scope>
    <source>
        <strain evidence="4">cv. Tanjil</strain>
        <tissue evidence="3">Whole plant</tissue>
    </source>
</reference>
<dbReference type="KEGG" id="lang:109352305"/>
<evidence type="ECO:0000313" key="3">
    <source>
        <dbReference type="EMBL" id="OIW07817.1"/>
    </source>
</evidence>
<dbReference type="NCBIfam" id="TIGR01614">
    <property type="entry name" value="PME_inhib"/>
    <property type="match status" value="1"/>
</dbReference>
<dbReference type="InterPro" id="IPR035513">
    <property type="entry name" value="Invertase/methylesterase_inhib"/>
</dbReference>
<feature type="signal peptide" evidence="1">
    <location>
        <begin position="1"/>
        <end position="24"/>
    </location>
</feature>